<name>A0A512H421_9PROT</name>
<feature type="compositionally biased region" description="Basic residues" evidence="1">
    <location>
        <begin position="134"/>
        <end position="145"/>
    </location>
</feature>
<reference evidence="2 3" key="1">
    <citation type="submission" date="2019-07" db="EMBL/GenBank/DDBJ databases">
        <title>Whole genome shotgun sequence of Rhodospirillum oryzae NBRC 107573.</title>
        <authorList>
            <person name="Hosoyama A."/>
            <person name="Uohara A."/>
            <person name="Ohji S."/>
            <person name="Ichikawa N."/>
        </authorList>
    </citation>
    <scope>NUCLEOTIDE SEQUENCE [LARGE SCALE GENOMIC DNA]</scope>
    <source>
        <strain evidence="2 3">NBRC 107573</strain>
    </source>
</reference>
<proteinExistence type="predicted"/>
<protein>
    <submittedName>
        <fullName evidence="2">Flagellar export protein FliJ</fullName>
    </submittedName>
</protein>
<dbReference type="InterPro" id="IPR053716">
    <property type="entry name" value="Flag_assembly_chemotaxis_eff"/>
</dbReference>
<dbReference type="EMBL" id="BJZO01000005">
    <property type="protein sequence ID" value="GEO80212.1"/>
    <property type="molecule type" value="Genomic_DNA"/>
</dbReference>
<evidence type="ECO:0000313" key="3">
    <source>
        <dbReference type="Proteomes" id="UP000321567"/>
    </source>
</evidence>
<dbReference type="OrthoDB" id="7273723at2"/>
<keyword evidence="3" id="KW-1185">Reference proteome</keyword>
<comment type="caution">
    <text evidence="2">The sequence shown here is derived from an EMBL/GenBank/DDBJ whole genome shotgun (WGS) entry which is preliminary data.</text>
</comment>
<evidence type="ECO:0000313" key="2">
    <source>
        <dbReference type="EMBL" id="GEO80212.1"/>
    </source>
</evidence>
<feature type="region of interest" description="Disordered" evidence="1">
    <location>
        <begin position="105"/>
        <end position="145"/>
    </location>
</feature>
<dbReference type="AlphaFoldDB" id="A0A512H421"/>
<gene>
    <name evidence="2" type="ORF">ROR02_03430</name>
</gene>
<evidence type="ECO:0000256" key="1">
    <source>
        <dbReference type="SAM" id="MobiDB-lite"/>
    </source>
</evidence>
<sequence>MAGDLRPLIRLRRFEVDECRRALGELLKAEAALDAEAQALEDAHQRETTFAREHPEMGFTLGAYLAHHRARVAALAQRRQALEARIQEARDILAEAYRTLKTLEVSQENREKRERAERDSKEQKVLDDIGQERYRRHHARPTILE</sequence>
<keyword evidence="2" id="KW-0282">Flagellum</keyword>
<keyword evidence="2" id="KW-0966">Cell projection</keyword>
<keyword evidence="2" id="KW-0969">Cilium</keyword>
<dbReference type="Proteomes" id="UP000321567">
    <property type="component" value="Unassembled WGS sequence"/>
</dbReference>
<feature type="compositionally biased region" description="Basic and acidic residues" evidence="1">
    <location>
        <begin position="107"/>
        <end position="133"/>
    </location>
</feature>
<organism evidence="2 3">
    <name type="scientific">Pararhodospirillum oryzae</name>
    <dbReference type="NCBI Taxonomy" id="478448"/>
    <lineage>
        <taxon>Bacteria</taxon>
        <taxon>Pseudomonadati</taxon>
        <taxon>Pseudomonadota</taxon>
        <taxon>Alphaproteobacteria</taxon>
        <taxon>Rhodospirillales</taxon>
        <taxon>Rhodospirillaceae</taxon>
        <taxon>Pararhodospirillum</taxon>
    </lineage>
</organism>
<dbReference type="RefSeq" id="WP_147162274.1">
    <property type="nucleotide sequence ID" value="NZ_BJZO01000005.1"/>
</dbReference>
<dbReference type="Gene3D" id="1.10.287.1700">
    <property type="match status" value="1"/>
</dbReference>
<accession>A0A512H421</accession>